<dbReference type="Pfam" id="PF00011">
    <property type="entry name" value="HSP20"/>
    <property type="match status" value="1"/>
</dbReference>
<comment type="similarity">
    <text evidence="1 2">Belongs to the small heat shock protein (HSP20) family.</text>
</comment>
<dbReference type="InterPro" id="IPR008978">
    <property type="entry name" value="HSP20-like_chaperone"/>
</dbReference>
<dbReference type="InterPro" id="IPR002068">
    <property type="entry name" value="A-crystallin/Hsp20_dom"/>
</dbReference>
<dbReference type="AlphaFoldDB" id="A0A0L0QL66"/>
<dbReference type="EMBL" id="LGTO01000007">
    <property type="protein sequence ID" value="KNE19332.1"/>
    <property type="molecule type" value="Genomic_DNA"/>
</dbReference>
<comment type="caution">
    <text evidence="3">The sequence shown here is derived from an EMBL/GenBank/DDBJ whole genome shotgun (WGS) entry which is preliminary data.</text>
</comment>
<accession>A0A0L0QL66</accession>
<keyword evidence="4" id="KW-1185">Reference proteome</keyword>
<dbReference type="GeneID" id="66872428"/>
<evidence type="ECO:0000313" key="4">
    <source>
        <dbReference type="Proteomes" id="UP000036780"/>
    </source>
</evidence>
<dbReference type="Proteomes" id="UP000036780">
    <property type="component" value="Unassembled WGS sequence"/>
</dbReference>
<dbReference type="Gene3D" id="2.60.40.790">
    <property type="match status" value="1"/>
</dbReference>
<dbReference type="InterPro" id="IPR031107">
    <property type="entry name" value="Small_HSP"/>
</dbReference>
<dbReference type="RefSeq" id="WP_050351860.1">
    <property type="nucleotide sequence ID" value="NZ_BOSN01000006.1"/>
</dbReference>
<evidence type="ECO:0000313" key="3">
    <source>
        <dbReference type="EMBL" id="KNE19332.1"/>
    </source>
</evidence>
<dbReference type="SUPFAM" id="SSF49764">
    <property type="entry name" value="HSP20-like chaperones"/>
    <property type="match status" value="1"/>
</dbReference>
<dbReference type="PROSITE" id="PS01031">
    <property type="entry name" value="SHSP"/>
    <property type="match status" value="1"/>
</dbReference>
<sequence length="155" mass="18267">MNPIKRWNGDDQPLRKFKNELDGMFERFFNDPFFTNRSFWNREQGGSLACNIREKKDKYIVEAEIPGMDPADIEIEVDNNMLTIKGEKKQQIETEDNETEMRIIEHSYGSFQRSFALPDNVNTDKISADHKNGILYLHIPKTKDSNKRRIQINKQ</sequence>
<name>A0A0L0QL66_VIRPA</name>
<evidence type="ECO:0000256" key="1">
    <source>
        <dbReference type="PROSITE-ProRule" id="PRU00285"/>
    </source>
</evidence>
<reference evidence="4" key="1">
    <citation type="submission" date="2015-07" db="EMBL/GenBank/DDBJ databases">
        <title>Fjat-10053 dsm26.</title>
        <authorList>
            <person name="Liu B."/>
            <person name="Wang J."/>
            <person name="Zhu Y."/>
            <person name="Liu G."/>
            <person name="Chen Q."/>
            <person name="Chen Z."/>
            <person name="Lan J."/>
            <person name="Che J."/>
            <person name="Ge C."/>
            <person name="Shi H."/>
            <person name="Pan Z."/>
            <person name="Liu X."/>
        </authorList>
    </citation>
    <scope>NUCLEOTIDE SEQUENCE [LARGE SCALE GENOMIC DNA]</scope>
    <source>
        <strain evidence="4">DSM 26</strain>
    </source>
</reference>
<evidence type="ECO:0000256" key="2">
    <source>
        <dbReference type="RuleBase" id="RU003616"/>
    </source>
</evidence>
<dbReference type="PANTHER" id="PTHR11527">
    <property type="entry name" value="HEAT-SHOCK PROTEIN 20 FAMILY MEMBER"/>
    <property type="match status" value="1"/>
</dbReference>
<proteinExistence type="inferred from homology"/>
<dbReference type="CDD" id="cd06464">
    <property type="entry name" value="ACD_sHsps-like"/>
    <property type="match status" value="1"/>
</dbReference>
<gene>
    <name evidence="3" type="ORF">AFK71_12545</name>
</gene>
<dbReference type="PATRIC" id="fig|1473.5.peg.1083"/>
<organism evidence="3 4">
    <name type="scientific">Virgibacillus pantothenticus</name>
    <dbReference type="NCBI Taxonomy" id="1473"/>
    <lineage>
        <taxon>Bacteria</taxon>
        <taxon>Bacillati</taxon>
        <taxon>Bacillota</taxon>
        <taxon>Bacilli</taxon>
        <taxon>Bacillales</taxon>
        <taxon>Bacillaceae</taxon>
        <taxon>Virgibacillus</taxon>
    </lineage>
</organism>
<protein>
    <submittedName>
        <fullName evidence="3">Uncharacterized protein</fullName>
    </submittedName>
</protein>